<gene>
    <name evidence="2" type="ORF">HG536_0D03020</name>
</gene>
<dbReference type="SUPFAM" id="SSF52540">
    <property type="entry name" value="P-loop containing nucleoside triphosphate hydrolases"/>
    <property type="match status" value="1"/>
</dbReference>
<keyword evidence="3" id="KW-1185">Reference proteome</keyword>
<reference evidence="2 3" key="1">
    <citation type="submission" date="2020-06" db="EMBL/GenBank/DDBJ databases">
        <title>The yeast mating-type switching endonuclease HO is a domesticated member of an unorthodox homing genetic element family.</title>
        <authorList>
            <person name="Coughlan A.Y."/>
            <person name="Lombardi L."/>
            <person name="Braun-Galleani S."/>
            <person name="Martos A.R."/>
            <person name="Galeote V."/>
            <person name="Bigey F."/>
            <person name="Dequin S."/>
            <person name="Byrne K.P."/>
            <person name="Wolfe K.H."/>
        </authorList>
    </citation>
    <scope>NUCLEOTIDE SEQUENCE [LARGE SCALE GENOMIC DNA]</scope>
    <source>
        <strain evidence="2 3">CBS764</strain>
    </source>
</reference>
<dbReference type="KEGG" id="tgb:HG536_0D03020"/>
<dbReference type="CDD" id="cd02024">
    <property type="entry name" value="NRK1"/>
    <property type="match status" value="1"/>
</dbReference>
<proteinExistence type="predicted"/>
<dbReference type="OrthoDB" id="10041966at2759"/>
<dbReference type="PRINTS" id="PR00988">
    <property type="entry name" value="URIDINKINASE"/>
</dbReference>
<evidence type="ECO:0000313" key="3">
    <source>
        <dbReference type="Proteomes" id="UP000515788"/>
    </source>
</evidence>
<dbReference type="Pfam" id="PF00485">
    <property type="entry name" value="PRK"/>
    <property type="match status" value="1"/>
</dbReference>
<dbReference type="PANTHER" id="PTHR10285">
    <property type="entry name" value="URIDINE KINASE"/>
    <property type="match status" value="1"/>
</dbReference>
<dbReference type="InterPro" id="IPR027417">
    <property type="entry name" value="P-loop_NTPase"/>
</dbReference>
<evidence type="ECO:0000259" key="1">
    <source>
        <dbReference type="Pfam" id="PF00485"/>
    </source>
</evidence>
<sequence>MTRNGVVLIAISGCSSSGKTTIAKFLTQLFPQSILLHEDDFYKHDEDVPLDPKYGIRNWDSPEALDMKSFEKELDFIKQTGQISKELIHNDNVDNIGKFDIEQDFLASLKKQCASLAPASKIVIVDGFMIYHNSVITSKFDVKILIRAPYEVLKKRRAARPGYQTLDSYWVDPPYYFDEFVYKAYREAHAQLFINNDVEGKIDRSKADGIIDFFNDDEVSIESALKWTSQRIIDFLSGSSYA</sequence>
<dbReference type="GeneID" id="59325947"/>
<accession>A0A7G3ZGZ4</accession>
<dbReference type="Gene3D" id="3.40.50.300">
    <property type="entry name" value="P-loop containing nucleotide triphosphate hydrolases"/>
    <property type="match status" value="1"/>
</dbReference>
<name>A0A7G3ZGZ4_9SACH</name>
<dbReference type="GO" id="GO:0005524">
    <property type="term" value="F:ATP binding"/>
    <property type="evidence" value="ECO:0007669"/>
    <property type="project" value="InterPro"/>
</dbReference>
<dbReference type="InterPro" id="IPR006083">
    <property type="entry name" value="PRK/URK"/>
</dbReference>
<dbReference type="AlphaFoldDB" id="A0A7G3ZGZ4"/>
<protein>
    <recommendedName>
        <fullName evidence="1">Phosphoribulokinase/uridine kinase domain-containing protein</fullName>
    </recommendedName>
</protein>
<dbReference type="EMBL" id="CP059249">
    <property type="protein sequence ID" value="QLL32780.1"/>
    <property type="molecule type" value="Genomic_DNA"/>
</dbReference>
<dbReference type="RefSeq" id="XP_037139454.1">
    <property type="nucleotide sequence ID" value="XM_037283558.1"/>
</dbReference>
<feature type="domain" description="Phosphoribulokinase/uridine kinase" evidence="1">
    <location>
        <begin position="8"/>
        <end position="159"/>
    </location>
</feature>
<dbReference type="GO" id="GO:0016301">
    <property type="term" value="F:kinase activity"/>
    <property type="evidence" value="ECO:0007669"/>
    <property type="project" value="InterPro"/>
</dbReference>
<evidence type="ECO:0000313" key="2">
    <source>
        <dbReference type="EMBL" id="QLL32780.1"/>
    </source>
</evidence>
<dbReference type="Proteomes" id="UP000515788">
    <property type="component" value="Chromosome 4"/>
</dbReference>
<organism evidence="2 3">
    <name type="scientific">Torulaspora globosa</name>
    <dbReference type="NCBI Taxonomy" id="48254"/>
    <lineage>
        <taxon>Eukaryota</taxon>
        <taxon>Fungi</taxon>
        <taxon>Dikarya</taxon>
        <taxon>Ascomycota</taxon>
        <taxon>Saccharomycotina</taxon>
        <taxon>Saccharomycetes</taxon>
        <taxon>Saccharomycetales</taxon>
        <taxon>Saccharomycetaceae</taxon>
        <taxon>Torulaspora</taxon>
    </lineage>
</organism>